<keyword evidence="1" id="KW-0346">Stress response</keyword>
<protein>
    <submittedName>
        <fullName evidence="6">Inactive protein restricted TEV movement 2</fullName>
    </submittedName>
</protein>
<proteinExistence type="inferred from homology"/>
<evidence type="ECO:0000256" key="4">
    <source>
        <dbReference type="SAM" id="MobiDB-lite"/>
    </source>
</evidence>
<dbReference type="PROSITE" id="PS01031">
    <property type="entry name" value="SHSP"/>
    <property type="match status" value="1"/>
</dbReference>
<dbReference type="AlphaFoldDB" id="A0A438DJ47"/>
<feature type="compositionally biased region" description="Basic and acidic residues" evidence="4">
    <location>
        <begin position="132"/>
        <end position="150"/>
    </location>
</feature>
<dbReference type="InterPro" id="IPR002068">
    <property type="entry name" value="A-crystallin/Hsp20_dom"/>
</dbReference>
<feature type="compositionally biased region" description="Basic and acidic residues" evidence="4">
    <location>
        <begin position="1"/>
        <end position="17"/>
    </location>
</feature>
<dbReference type="InterPro" id="IPR031107">
    <property type="entry name" value="Small_HSP"/>
</dbReference>
<evidence type="ECO:0000259" key="5">
    <source>
        <dbReference type="PROSITE" id="PS01031"/>
    </source>
</evidence>
<dbReference type="PANTHER" id="PTHR11527">
    <property type="entry name" value="HEAT-SHOCK PROTEIN 20 FAMILY MEMBER"/>
    <property type="match status" value="1"/>
</dbReference>
<feature type="region of interest" description="Disordered" evidence="4">
    <location>
        <begin position="114"/>
        <end position="150"/>
    </location>
</feature>
<dbReference type="Gene3D" id="2.60.40.790">
    <property type="match status" value="1"/>
</dbReference>
<sequence length="209" mass="23563">MATVEGAKEGKTRRNSSDHLSFQDIVPSSGWSEDEKCHYLLVDLPGFKREEVKLQVDYQTNQLMASGERRVSELKYIRFKQTFKLPNNSDIEKITGKFEGEILYVIVPKVKEQKEEPKEENGTASTVAEENVNEKPNKGDDKQGENIDGERNKQCEGVDKVFKEKLGRDAGLLECVISKLRKNKGIVMTAVLAFSLGVFITRKFESGGE</sequence>
<dbReference type="Proteomes" id="UP000288805">
    <property type="component" value="Unassembled WGS sequence"/>
</dbReference>
<evidence type="ECO:0000256" key="1">
    <source>
        <dbReference type="ARBA" id="ARBA00023016"/>
    </source>
</evidence>
<name>A0A438DJ47_VITVI</name>
<dbReference type="Pfam" id="PF00011">
    <property type="entry name" value="HSP20"/>
    <property type="match status" value="1"/>
</dbReference>
<dbReference type="SUPFAM" id="SSF49764">
    <property type="entry name" value="HSP20-like chaperones"/>
    <property type="match status" value="1"/>
</dbReference>
<dbReference type="CDD" id="cd06464">
    <property type="entry name" value="ACD_sHsps-like"/>
    <property type="match status" value="1"/>
</dbReference>
<feature type="domain" description="SHSP" evidence="5">
    <location>
        <begin position="20"/>
        <end position="125"/>
    </location>
</feature>
<evidence type="ECO:0000313" key="6">
    <source>
        <dbReference type="EMBL" id="RVW35500.1"/>
    </source>
</evidence>
<feature type="region of interest" description="Disordered" evidence="4">
    <location>
        <begin position="1"/>
        <end position="23"/>
    </location>
</feature>
<dbReference type="EMBL" id="QGNW01001602">
    <property type="protein sequence ID" value="RVW35500.1"/>
    <property type="molecule type" value="Genomic_DNA"/>
</dbReference>
<comment type="similarity">
    <text evidence="2 3">Belongs to the small heat shock protein (HSP20) family.</text>
</comment>
<gene>
    <name evidence="6" type="primary">RTM2_0</name>
    <name evidence="6" type="ORF">CK203_073883</name>
</gene>
<evidence type="ECO:0000313" key="7">
    <source>
        <dbReference type="Proteomes" id="UP000288805"/>
    </source>
</evidence>
<organism evidence="6 7">
    <name type="scientific">Vitis vinifera</name>
    <name type="common">Grape</name>
    <dbReference type="NCBI Taxonomy" id="29760"/>
    <lineage>
        <taxon>Eukaryota</taxon>
        <taxon>Viridiplantae</taxon>
        <taxon>Streptophyta</taxon>
        <taxon>Embryophyta</taxon>
        <taxon>Tracheophyta</taxon>
        <taxon>Spermatophyta</taxon>
        <taxon>Magnoliopsida</taxon>
        <taxon>eudicotyledons</taxon>
        <taxon>Gunneridae</taxon>
        <taxon>Pentapetalae</taxon>
        <taxon>rosids</taxon>
        <taxon>Vitales</taxon>
        <taxon>Vitaceae</taxon>
        <taxon>Viteae</taxon>
        <taxon>Vitis</taxon>
    </lineage>
</organism>
<reference evidence="6 7" key="1">
    <citation type="journal article" date="2018" name="PLoS Genet.">
        <title>Population sequencing reveals clonal diversity and ancestral inbreeding in the grapevine cultivar Chardonnay.</title>
        <authorList>
            <person name="Roach M.J."/>
            <person name="Johnson D.L."/>
            <person name="Bohlmann J."/>
            <person name="van Vuuren H.J."/>
            <person name="Jones S.J."/>
            <person name="Pretorius I.S."/>
            <person name="Schmidt S.A."/>
            <person name="Borneman A.R."/>
        </authorList>
    </citation>
    <scope>NUCLEOTIDE SEQUENCE [LARGE SCALE GENOMIC DNA]</scope>
    <source>
        <strain evidence="7">cv. Chardonnay</strain>
        <tissue evidence="6">Leaf</tissue>
    </source>
</reference>
<dbReference type="InterPro" id="IPR008978">
    <property type="entry name" value="HSP20-like_chaperone"/>
</dbReference>
<accession>A0A438DJ47</accession>
<evidence type="ECO:0000256" key="3">
    <source>
        <dbReference type="RuleBase" id="RU003616"/>
    </source>
</evidence>
<comment type="caution">
    <text evidence="6">The sequence shown here is derived from an EMBL/GenBank/DDBJ whole genome shotgun (WGS) entry which is preliminary data.</text>
</comment>
<evidence type="ECO:0000256" key="2">
    <source>
        <dbReference type="PROSITE-ProRule" id="PRU00285"/>
    </source>
</evidence>